<comment type="caution">
    <text evidence="2">The sequence shown here is derived from an EMBL/GenBank/DDBJ whole genome shotgun (WGS) entry which is preliminary data.</text>
</comment>
<dbReference type="AlphaFoldDB" id="A0A9X3ADC5"/>
<dbReference type="EMBL" id="JANYMP010000001">
    <property type="protein sequence ID" value="MCS7475531.1"/>
    <property type="molecule type" value="Genomic_DNA"/>
</dbReference>
<dbReference type="Proteomes" id="UP001141259">
    <property type="component" value="Unassembled WGS sequence"/>
</dbReference>
<dbReference type="InterPro" id="IPR025410">
    <property type="entry name" value="Lant_dehyd"/>
</dbReference>
<evidence type="ECO:0000259" key="1">
    <source>
        <dbReference type="Pfam" id="PF13575"/>
    </source>
</evidence>
<sequence>MTTDPAGPLLGGAAELAAIEDAVRWGRATDWWPAPDAVVDGGAEPADPIVDLCGAEGDRPMGVLGLVFPAARAIRDAAVRDVRGLGLPGLARAVSAAVPLSSLHDVVVRAVVADLHAVRDAGGLGAGTSRGRFEEFCAGLATPAGRRAVWDRYPVLAGHVRGLCGRWHRSVVELASRLADDRPGSGEVRSLRLGAGDGHRGGRGVAIVGFEDGEVVYKPRPADADRAFAALVEWFNGTGPALELRCPGTRPGAGYAWVEFVEHRAGTDARAYHRRAGALLALLYAVLGTDMHQENVIARGDEPVPVDLEALCTPLARPADWSVARTGLLHTGGVDISGLGGGAPGPHPVPSPTVRDRGTDTMHLVWATGTRTTWLPNRQVVDGTRTRPADHVDSLVEGFAEAYDRLARSRKALLAPGGPVHALSTAALRVVLRPTTVYSRLLAERAHPAHLSSPQAQRDVLALLGSDAVATTEAAQLATGDVPLFEFTPTGRDLTAGNGTVLRNALPHQPYDAVRAVLDRLSDQDLTRQADLIRTAWQV</sequence>
<proteinExistence type="predicted"/>
<accession>A0A9X3ADC5</accession>
<gene>
    <name evidence="2" type="ORF">NZH93_01585</name>
</gene>
<keyword evidence="3" id="KW-1185">Reference proteome</keyword>
<feature type="domain" description="Lantibiotic biosynthesis protein dehydration" evidence="1">
    <location>
        <begin position="153"/>
        <end position="487"/>
    </location>
</feature>
<dbReference type="RefSeq" id="WP_259621045.1">
    <property type="nucleotide sequence ID" value="NZ_JANYMP010000001.1"/>
</dbReference>
<reference evidence="2" key="1">
    <citation type="submission" date="2022-08" db="EMBL/GenBank/DDBJ databases">
        <authorList>
            <person name="Tistechok S."/>
            <person name="Samborskyy M."/>
            <person name="Roman I."/>
        </authorList>
    </citation>
    <scope>NUCLEOTIDE SEQUENCE</scope>
    <source>
        <strain evidence="2">DSM 103496</strain>
    </source>
</reference>
<name>A0A9X3ADC5_9PSEU</name>
<protein>
    <submittedName>
        <fullName evidence="2">DUF4135 domain-containing protein</fullName>
    </submittedName>
</protein>
<evidence type="ECO:0000313" key="2">
    <source>
        <dbReference type="EMBL" id="MCS7475531.1"/>
    </source>
</evidence>
<evidence type="ECO:0000313" key="3">
    <source>
        <dbReference type="Proteomes" id="UP001141259"/>
    </source>
</evidence>
<organism evidence="2 3">
    <name type="scientific">Umezawaea endophytica</name>
    <dbReference type="NCBI Taxonomy" id="1654476"/>
    <lineage>
        <taxon>Bacteria</taxon>
        <taxon>Bacillati</taxon>
        <taxon>Actinomycetota</taxon>
        <taxon>Actinomycetes</taxon>
        <taxon>Pseudonocardiales</taxon>
        <taxon>Pseudonocardiaceae</taxon>
        <taxon>Umezawaea</taxon>
    </lineage>
</organism>
<dbReference type="Pfam" id="PF13575">
    <property type="entry name" value="DUF4135"/>
    <property type="match status" value="1"/>
</dbReference>